<accession>A0A1B2DXG8</accession>
<proteinExistence type="predicted"/>
<evidence type="ECO:0000313" key="3">
    <source>
        <dbReference type="EMBL" id="OOC58346.1"/>
    </source>
</evidence>
<reference evidence="2" key="1">
    <citation type="submission" date="2016-08" db="EMBL/GenBank/DDBJ databases">
        <title>Complete Genome Seqeunce of Paenibacillus sp. nov. IHBB 9852 from high altitute lake of Indian trans-Himalayas.</title>
        <authorList>
            <person name="Kiran S."/>
            <person name="Swarnkar M.K."/>
            <person name="Rana A."/>
            <person name="Tewari R."/>
            <person name="Gulati A."/>
        </authorList>
    </citation>
    <scope>NUCLEOTIDE SEQUENCE [LARGE SCALE GENOMIC DNA]</scope>
    <source>
        <strain evidence="2">IHBB 9852</strain>
    </source>
</reference>
<feature type="region of interest" description="Disordered" evidence="1">
    <location>
        <begin position="1"/>
        <end position="35"/>
    </location>
</feature>
<feature type="compositionally biased region" description="Basic and acidic residues" evidence="1">
    <location>
        <begin position="23"/>
        <end position="34"/>
    </location>
</feature>
<evidence type="ECO:0000313" key="4">
    <source>
        <dbReference type="Proteomes" id="UP000189059"/>
    </source>
</evidence>
<dbReference type="EMBL" id="MRVI01000002">
    <property type="protein sequence ID" value="OOC58346.1"/>
    <property type="molecule type" value="Genomic_DNA"/>
</dbReference>
<protein>
    <submittedName>
        <fullName evidence="2">Uncharacterized protein</fullName>
    </submittedName>
</protein>
<dbReference type="KEGG" id="pib:BBD41_07480"/>
<gene>
    <name evidence="3" type="ORF">BBD40_21715</name>
    <name evidence="2" type="ORF">BBD41_07480</name>
</gene>
<sequence>MYWKINVRENNDDQGHKSAGSGETEKRPQAERLRSQGCALPTLQLPGLMQESRCRHGPLQPRIRIFPKPLFGYFGRLN</sequence>
<name>A0A1B2DXG8_9BACL</name>
<reference evidence="3 4" key="2">
    <citation type="submission" date="2016-12" db="EMBL/GenBank/DDBJ databases">
        <title>Genome sequencing and description of Paenibacillus sp. nov. from high altitude lake in the Indian Trans- Himalayas.</title>
        <authorList>
            <person name="Kiran S."/>
            <person name="Swarnkar M.K."/>
            <person name="Rana A."/>
            <person name="Tewari R."/>
            <person name="Gulati A."/>
        </authorList>
    </citation>
    <scope>NUCLEOTIDE SEQUENCE [LARGE SCALE GENOMIC DNA]</scope>
    <source>
        <strain evidence="3 4">IHBB 9951</strain>
    </source>
</reference>
<keyword evidence="4" id="KW-1185">Reference proteome</keyword>
<evidence type="ECO:0000256" key="1">
    <source>
        <dbReference type="SAM" id="MobiDB-lite"/>
    </source>
</evidence>
<dbReference type="EMBL" id="CP016809">
    <property type="protein sequence ID" value="ANY72436.1"/>
    <property type="molecule type" value="Genomic_DNA"/>
</dbReference>
<organism evidence="2">
    <name type="scientific">Paenibacillus ihbetae</name>
    <dbReference type="NCBI Taxonomy" id="1870820"/>
    <lineage>
        <taxon>Bacteria</taxon>
        <taxon>Bacillati</taxon>
        <taxon>Bacillota</taxon>
        <taxon>Bacilli</taxon>
        <taxon>Bacillales</taxon>
        <taxon>Paenibacillaceae</taxon>
        <taxon>Paenibacillus</taxon>
    </lineage>
</organism>
<dbReference type="Proteomes" id="UP000189059">
    <property type="component" value="Unassembled WGS sequence"/>
</dbReference>
<dbReference type="AlphaFoldDB" id="A0A1B2DXG8"/>
<feature type="compositionally biased region" description="Basic and acidic residues" evidence="1">
    <location>
        <begin position="1"/>
        <end position="16"/>
    </location>
</feature>
<evidence type="ECO:0000313" key="2">
    <source>
        <dbReference type="EMBL" id="ANY72436.1"/>
    </source>
</evidence>